<keyword evidence="2" id="KW-1185">Reference proteome</keyword>
<accession>M7BST3</accession>
<dbReference type="EMBL" id="KB529467">
    <property type="protein sequence ID" value="EMP35158.1"/>
    <property type="molecule type" value="Genomic_DNA"/>
</dbReference>
<gene>
    <name evidence="1" type="ORF">UY3_07679</name>
</gene>
<name>M7BST3_CHEMY</name>
<proteinExistence type="predicted"/>
<dbReference type="AlphaFoldDB" id="M7BST3"/>
<evidence type="ECO:0000313" key="2">
    <source>
        <dbReference type="Proteomes" id="UP000031443"/>
    </source>
</evidence>
<evidence type="ECO:0000313" key="1">
    <source>
        <dbReference type="EMBL" id="EMP35158.1"/>
    </source>
</evidence>
<organism evidence="1 2">
    <name type="scientific">Chelonia mydas</name>
    <name type="common">Green sea-turtle</name>
    <name type="synonym">Chelonia agassizi</name>
    <dbReference type="NCBI Taxonomy" id="8469"/>
    <lineage>
        <taxon>Eukaryota</taxon>
        <taxon>Metazoa</taxon>
        <taxon>Chordata</taxon>
        <taxon>Craniata</taxon>
        <taxon>Vertebrata</taxon>
        <taxon>Euteleostomi</taxon>
        <taxon>Archelosauria</taxon>
        <taxon>Testudinata</taxon>
        <taxon>Testudines</taxon>
        <taxon>Cryptodira</taxon>
        <taxon>Durocryptodira</taxon>
        <taxon>Americhelydia</taxon>
        <taxon>Chelonioidea</taxon>
        <taxon>Cheloniidae</taxon>
        <taxon>Chelonia</taxon>
    </lineage>
</organism>
<sequence>MEPQQQKSQTGHSFREFLFIACDLSVTFTKNNQDKTLALLINLANYVGFHVGASTNITNGSFPGASCAQQTARLNGNYWSCELTGKQGFQWVCVFQGIFSEFNTDELFQIDGSGARDPRPDPLLVSIRVIPLTSIELL</sequence>
<protein>
    <submittedName>
        <fullName evidence="1">Uncharacterized protein</fullName>
    </submittedName>
</protein>
<dbReference type="Proteomes" id="UP000031443">
    <property type="component" value="Unassembled WGS sequence"/>
</dbReference>
<reference evidence="2" key="1">
    <citation type="journal article" date="2013" name="Nat. Genet.">
        <title>The draft genomes of soft-shell turtle and green sea turtle yield insights into the development and evolution of the turtle-specific body plan.</title>
        <authorList>
            <person name="Wang Z."/>
            <person name="Pascual-Anaya J."/>
            <person name="Zadissa A."/>
            <person name="Li W."/>
            <person name="Niimura Y."/>
            <person name="Huang Z."/>
            <person name="Li C."/>
            <person name="White S."/>
            <person name="Xiong Z."/>
            <person name="Fang D."/>
            <person name="Wang B."/>
            <person name="Ming Y."/>
            <person name="Chen Y."/>
            <person name="Zheng Y."/>
            <person name="Kuraku S."/>
            <person name="Pignatelli M."/>
            <person name="Herrero J."/>
            <person name="Beal K."/>
            <person name="Nozawa M."/>
            <person name="Li Q."/>
            <person name="Wang J."/>
            <person name="Zhang H."/>
            <person name="Yu L."/>
            <person name="Shigenobu S."/>
            <person name="Wang J."/>
            <person name="Liu J."/>
            <person name="Flicek P."/>
            <person name="Searle S."/>
            <person name="Wang J."/>
            <person name="Kuratani S."/>
            <person name="Yin Y."/>
            <person name="Aken B."/>
            <person name="Zhang G."/>
            <person name="Irie N."/>
        </authorList>
    </citation>
    <scope>NUCLEOTIDE SEQUENCE [LARGE SCALE GENOMIC DNA]</scope>
</reference>